<dbReference type="Proteomes" id="UP001597097">
    <property type="component" value="Unassembled WGS sequence"/>
</dbReference>
<dbReference type="EMBL" id="JBHUCM010000083">
    <property type="protein sequence ID" value="MFD1547774.1"/>
    <property type="molecule type" value="Genomic_DNA"/>
</dbReference>
<keyword evidence="2" id="KW-0547">Nucleotide-binding</keyword>
<dbReference type="Pfam" id="PF13581">
    <property type="entry name" value="HATPase_c_2"/>
    <property type="match status" value="1"/>
</dbReference>
<sequence>MSGLFLAEIVLPGVKSSVSVARRCVAEVLIVAGHEDVSDVRLAVSELVTNAVAHTASGEPGGFVTVEVSSLDAVMAYIEVIDDGSAVTVPEVHKADAEECGGRGLWLVEAVAARWGVRDEGYRRRVVWAEMSTKSGTSACAVRR</sequence>
<dbReference type="CDD" id="cd16936">
    <property type="entry name" value="HATPase_RsbW-like"/>
    <property type="match status" value="1"/>
</dbReference>
<gene>
    <name evidence="2" type="ORF">ACFSJ0_62855</name>
</gene>
<keyword evidence="2" id="KW-0067">ATP-binding</keyword>
<name>A0ABW4GZK3_9ACTN</name>
<comment type="caution">
    <text evidence="2">The sequence shown here is derived from an EMBL/GenBank/DDBJ whole genome shotgun (WGS) entry which is preliminary data.</text>
</comment>
<reference evidence="3" key="1">
    <citation type="journal article" date="2019" name="Int. J. Syst. Evol. Microbiol.">
        <title>The Global Catalogue of Microorganisms (GCM) 10K type strain sequencing project: providing services to taxonomists for standard genome sequencing and annotation.</title>
        <authorList>
            <consortium name="The Broad Institute Genomics Platform"/>
            <consortium name="The Broad Institute Genome Sequencing Center for Infectious Disease"/>
            <person name="Wu L."/>
            <person name="Ma J."/>
        </authorList>
    </citation>
    <scope>NUCLEOTIDE SEQUENCE [LARGE SCALE GENOMIC DNA]</scope>
    <source>
        <strain evidence="3">CGMCC 1.15399</strain>
    </source>
</reference>
<feature type="domain" description="Histidine kinase/HSP90-like ATPase" evidence="1">
    <location>
        <begin position="16"/>
        <end position="119"/>
    </location>
</feature>
<organism evidence="2 3">
    <name type="scientific">Nonomuraea guangzhouensis</name>
    <dbReference type="NCBI Taxonomy" id="1291555"/>
    <lineage>
        <taxon>Bacteria</taxon>
        <taxon>Bacillati</taxon>
        <taxon>Actinomycetota</taxon>
        <taxon>Actinomycetes</taxon>
        <taxon>Streptosporangiales</taxon>
        <taxon>Streptosporangiaceae</taxon>
        <taxon>Nonomuraea</taxon>
    </lineage>
</organism>
<dbReference type="PANTHER" id="PTHR35526:SF3">
    <property type="entry name" value="ANTI-SIGMA-F FACTOR RSBW"/>
    <property type="match status" value="1"/>
</dbReference>
<evidence type="ECO:0000259" key="1">
    <source>
        <dbReference type="Pfam" id="PF13581"/>
    </source>
</evidence>
<dbReference type="InterPro" id="IPR003594">
    <property type="entry name" value="HATPase_dom"/>
</dbReference>
<keyword evidence="3" id="KW-1185">Reference proteome</keyword>
<dbReference type="RefSeq" id="WP_219532644.1">
    <property type="nucleotide sequence ID" value="NZ_JAHKRM010000015.1"/>
</dbReference>
<proteinExistence type="predicted"/>
<accession>A0ABW4GZK3</accession>
<dbReference type="GO" id="GO:0005524">
    <property type="term" value="F:ATP binding"/>
    <property type="evidence" value="ECO:0007669"/>
    <property type="project" value="UniProtKB-KW"/>
</dbReference>
<dbReference type="InterPro" id="IPR050267">
    <property type="entry name" value="Anti-sigma-factor_SerPK"/>
</dbReference>
<evidence type="ECO:0000313" key="2">
    <source>
        <dbReference type="EMBL" id="MFD1547774.1"/>
    </source>
</evidence>
<dbReference type="PANTHER" id="PTHR35526">
    <property type="entry name" value="ANTI-SIGMA-F FACTOR RSBW-RELATED"/>
    <property type="match status" value="1"/>
</dbReference>
<protein>
    <submittedName>
        <fullName evidence="2">ATP-binding protein</fullName>
    </submittedName>
</protein>
<evidence type="ECO:0000313" key="3">
    <source>
        <dbReference type="Proteomes" id="UP001597097"/>
    </source>
</evidence>